<dbReference type="InterPro" id="IPR041248">
    <property type="entry name" value="YDG"/>
</dbReference>
<evidence type="ECO:0000313" key="5">
    <source>
        <dbReference type="EMBL" id="TBU90983.1"/>
    </source>
</evidence>
<dbReference type="SUPFAM" id="SSF51126">
    <property type="entry name" value="Pectin lyase-like"/>
    <property type="match status" value="1"/>
</dbReference>
<dbReference type="InterPro" id="IPR043709">
    <property type="entry name" value="DUF5649"/>
</dbReference>
<comment type="subcellular location">
    <subcellularLocation>
        <location evidence="1">Secreted</location>
    </subcellularLocation>
</comment>
<dbReference type="InterPro" id="IPR008638">
    <property type="entry name" value="FhaB/CdiA-like_TPS"/>
</dbReference>
<dbReference type="GO" id="GO:0005576">
    <property type="term" value="C:extracellular region"/>
    <property type="evidence" value="ECO:0007669"/>
    <property type="project" value="UniProtKB-SubCell"/>
</dbReference>
<dbReference type="Pfam" id="PF05860">
    <property type="entry name" value="TPS"/>
    <property type="match status" value="1"/>
</dbReference>
<dbReference type="PANTHER" id="PTHR12338">
    <property type="entry name" value="AUTOTRANSPORTER"/>
    <property type="match status" value="1"/>
</dbReference>
<dbReference type="Pfam" id="PF13018">
    <property type="entry name" value="ESPR"/>
    <property type="match status" value="1"/>
</dbReference>
<accession>A0A4Q9QZ58</accession>
<dbReference type="RefSeq" id="WP_131185601.1">
    <property type="nucleotide sequence ID" value="NZ_QJUO01000031.1"/>
</dbReference>
<dbReference type="Gene3D" id="2.160.20.10">
    <property type="entry name" value="Single-stranded right-handed beta-helix, Pectin lyase-like"/>
    <property type="match status" value="2"/>
</dbReference>
<dbReference type="Pfam" id="PF18676">
    <property type="entry name" value="MBG_2"/>
    <property type="match status" value="1"/>
</dbReference>
<dbReference type="InterPro" id="IPR012334">
    <property type="entry name" value="Pectin_lyas_fold"/>
</dbReference>
<dbReference type="NCBIfam" id="TIGR01901">
    <property type="entry name" value="adhes_NPXG"/>
    <property type="match status" value="1"/>
</dbReference>
<dbReference type="InterPro" id="IPR041286">
    <property type="entry name" value="MBG_2"/>
</dbReference>
<comment type="caution">
    <text evidence="5">The sequence shown here is derived from an EMBL/GenBank/DDBJ whole genome shotgun (WGS) entry which is preliminary data.</text>
</comment>
<feature type="domain" description="Filamentous haemagglutinin FhaB/tRNA nuclease CdiA-like TPS" evidence="4">
    <location>
        <begin position="65"/>
        <end position="177"/>
    </location>
</feature>
<name>A0A4Q9QZ58_9GAMM</name>
<dbReference type="InterPro" id="IPR024973">
    <property type="entry name" value="ESPR"/>
</dbReference>
<keyword evidence="3" id="KW-0732">Signal</keyword>
<gene>
    <name evidence="5" type="ORF">DNJ96_16375</name>
</gene>
<protein>
    <recommendedName>
        <fullName evidence="4">Filamentous haemagglutinin FhaB/tRNA nuclease CdiA-like TPS domain-containing protein</fullName>
    </recommendedName>
</protein>
<evidence type="ECO:0000259" key="4">
    <source>
        <dbReference type="SMART" id="SM00912"/>
    </source>
</evidence>
<proteinExistence type="predicted"/>
<evidence type="ECO:0000256" key="3">
    <source>
        <dbReference type="ARBA" id="ARBA00022729"/>
    </source>
</evidence>
<evidence type="ECO:0000256" key="2">
    <source>
        <dbReference type="ARBA" id="ARBA00022525"/>
    </source>
</evidence>
<evidence type="ECO:0000313" key="6">
    <source>
        <dbReference type="Proteomes" id="UP000292639"/>
    </source>
</evidence>
<dbReference type="PANTHER" id="PTHR12338:SF8">
    <property type="entry name" value="HEME_HEMOPEXIN-BINDING PROTEIN"/>
    <property type="match status" value="1"/>
</dbReference>
<keyword evidence="6" id="KW-1185">Reference proteome</keyword>
<dbReference type="InterPro" id="IPR011050">
    <property type="entry name" value="Pectin_lyase_fold/virulence"/>
</dbReference>
<dbReference type="SMART" id="SM00912">
    <property type="entry name" value="Haemagg_act"/>
    <property type="match status" value="1"/>
</dbReference>
<dbReference type="Pfam" id="PF18886">
    <property type="entry name" value="DUF5649"/>
    <property type="match status" value="3"/>
</dbReference>
<dbReference type="EMBL" id="QJUP01000028">
    <property type="protein sequence ID" value="TBU90983.1"/>
    <property type="molecule type" value="Genomic_DNA"/>
</dbReference>
<dbReference type="InterPro" id="IPR050909">
    <property type="entry name" value="Bact_Autotransporter_VF"/>
</dbReference>
<reference evidence="5 6" key="1">
    <citation type="submission" date="2018-06" db="EMBL/GenBank/DDBJ databases">
        <title>Three novel Pseudomonas species isolated from symptomatic oak.</title>
        <authorList>
            <person name="Bueno-Gonzalez V."/>
            <person name="Brady C."/>
        </authorList>
    </citation>
    <scope>NUCLEOTIDE SEQUENCE [LARGE SCALE GENOMIC DNA]</scope>
    <source>
        <strain evidence="5 6">P17C</strain>
    </source>
</reference>
<keyword evidence="2" id="KW-0964">Secreted</keyword>
<evidence type="ECO:0000256" key="1">
    <source>
        <dbReference type="ARBA" id="ARBA00004613"/>
    </source>
</evidence>
<dbReference type="Proteomes" id="UP000292639">
    <property type="component" value="Unassembled WGS sequence"/>
</dbReference>
<organism evidence="5 6">
    <name type="scientific">Stutzerimonas kirkiae</name>
    <dbReference type="NCBI Taxonomy" id="2211392"/>
    <lineage>
        <taxon>Bacteria</taxon>
        <taxon>Pseudomonadati</taxon>
        <taxon>Pseudomonadota</taxon>
        <taxon>Gammaproteobacteria</taxon>
        <taxon>Pseudomonadales</taxon>
        <taxon>Pseudomonadaceae</taxon>
        <taxon>Stutzerimonas</taxon>
    </lineage>
</organism>
<dbReference type="Pfam" id="PF18657">
    <property type="entry name" value="YDG"/>
    <property type="match status" value="14"/>
</dbReference>
<sequence>MYKHASLNRQFRIIWSSARQAWVAVAEHTAARGKSKGGVLRRTSKLAALGAAGLLSGLALAAPPPGELPGGGQVVGGAASIGSAGSAMTIHQSSHRAVIDWNTFNVGGAASVDFIQPSSSSATLNRVLDNNPSQIAGRISANGQVIISNPNGVLFTPGARVDVGALTATTHSISTHDFMTGLNSYSRDGASGSVVNQGELNAALGGYIALLAPEVRNEGVIVAQAGSVALVSGEVIRLDFDGGERLVGITASPSEVEALVENRHAVYAPGGLIILSARAADQLQGGVVRNSGTLSASSLSAQGGRILLGGDEVQLTASSVVEARGASQGGQIEIHAERAELAGRLDVGGASGGSLSIEVGEQARIAAILDASGSAASGGSIRIAQHEQAAASAVAGIEIVADALLDSAGVTDGGQIELEAVAAISVEAASLDASAAEGDGGHIELYSQTAIALADAALRADGAANGGSIHLATAELPPEQPSTPLSNHPDIALIGNTRLGANGRRGQGGSVRLTGRDLSLADGSRIDASGATGGGTVLVGGDWQGAGELPQASRVSFGSDALIDASATGNGDGGTVVLWSDVTLDDGFTRANGTILARGGAQGGDGGRIETSGHAVSTDGIRVDAGAGHGNGGLWLIDPYNYTITQTQANTIASALNNNTSVTVTTTANNTSYGSSGNSSQVGNITVNSNVSIAKSGGNGNATLTLQAHSNISFGSGSSVTSTSGKLNLVLWSRLNPGNAGTIHLDSTTINTNGGHVWMGGGAAATSQWNGLAVGNSVAATSSQNTPGLRLTSSTITTSGGHFYAGGQGNYTGTSAAGYSLGVRVGGTSISTGSGSLTLQGEIRGNHTTADNVSAGLFVAEGSTLSSGSGSITLQGTASASNSPAGIVFGTYLTNKSTIRSGSGAINVYGSTTANSVQGAGIWLGSSRDSGGSVGDGNQSSGVGNGYNVAVVSNSGNVLFDARAQSTRSDSWMHGFTIVNYGSDKQLVKTTSGNITIKGDADVQKNDSSGVQFQVNTATGNIHVVSASGDIYVQGFQHSGSTHAYNNALRFTPGASAGSIRFGAVSDAASYTGRLTFEADSIWNNTINTSSASAIKAYGSGAIGFLSSGSSSVKDFTLTSFWDFGSAHSSVSIGKPTESKTVTLDSAITAAGPITVYGGNIVLNNNLSSTRAGAAIRLLASGSITSTSSTGTTLTLTSNAGDVILASASRGASSGNIDFQDQALSIDTRPGTAGAKSTSGSGGGNITLGGGNTLGSGYATGVGSDSAEGIRARNLTLRSGGGEVNLRGRSWAGAVANGYGGWGIGVYQGSTTGNLTIDSGTGRIRLEGIGRSTGTGSYKQGIAVYGVTDIRSAYAGNDAIRLDGSVTATSGTEEYRSAVYLLGTATLAATGNGGGLSIHGNTTYASLWLGGAAYVLGNGGDLNISGTQLAGGSNNLLRMLQGSNVWFGSVPTSTLASSPITSTGSALLLEFDGSLWSGRPNIATSGAVTVQSNAASFNQDIYSRWFNWNPTAQRIGGLTFGKSSNSAYGIYLSGSNEVSGSVSSLIVNGPVTAYGKFVEVIAPLTITGDGDVYLRSYQDGSGSLVIGSTISKTGGDDATLTLRSNGRVTVNGNISASGAGTGALNLVVWADADGNRLGGVSFGNSSHSTNGGHIWIGGGSGTSIWNGLTVADGASPGAYGSNYNGIDLRGTFTTAGGDFYAAGKSYVQTLANWDINASGDLLVNTGDGDVTFVGNHIDFGGVYRPNVTTTVDTTGTLSIRPWDDSFTYGFNVRGALSGSDWLGTRVSTVSTDENANNRGSAAISNNLTGTANLIIKNVASLGGLVIGKETNTSQVSVYNSLSILGDINIYAGQIRNQNSASLTSTAGSILLDADLGRGLDFNAAGIGWTGGSLTASSSADDEGNITLLGRGGSKANTNHGVLLSNTSLQAGGDLLVRGLATGQGSTGVSVTGAATVLDAGRTLALDGRNLASASSANNRGVLLNAGVHLAAVDALGVTGQSGPGSAYALELGQAVGIDTTHGDIRIAALAGGSIASRSGGNGNASTITAGNGADITLSADRLSIDASRPLTLSTTGTLTIEPNSNSFPTAFAWDGDLLSGNFTGFAGSSLAHVTIANVDTLGGLTLGKQTNLSDIVVATDAAMQAAGPIRLFGQHLTLAGRITAQGNADEDDDRIELHARGSVTQGDEALSAHALSLQGGGRFTLTAHNNVDTLATGGIGNLSFVNNGTLTVGSVSNTDGSQANGISASGKVRVETLSGDLNLHGNVSSGSTATDALVLNAGRAKSLTDLDFHSGAGGSITAAGGISLTTGSGGRATLYSGSVAASTGLADLVGSGSGRFRYASDEVTTAYISPLGTGLHAVYREQPTLTLQGVEQTLVYGNDAALQAQASGLLNGDSTPQSIGRLPTVTLMDGASAATRNAAGHLNVRRDGSGNVTGYDMALSRDAVSVLGYALAYDDSASVTVTPRALSAVINDDAKFVGLADSAGYAGATFSGFARGETAADVSANATITRSIAGETLGTYANALTGSVAVAAGNYVLDPANVTAGTYHIVDPSTLIVSVGSASAVYGDAASYDVARVRYYNEASNSEVSLVQGASLFDWHLAGNPEQVVQFTLDSAGINVGTHAITGTVITPHALPGTNSSTTPSQLLAIGGRLTITPRSLTLSASKVYDGSDALGAGALTLGNLAYGDTLGYSGGRASDRNVATAGKYVSELTLTDGTGLASNYQLPSLAAYDATGNSVLITPRALGVTVDKVYDGLASASAAQTTLSNLAAGETLAILDVQLSDAHVATSGKYVNSLTLDNVTDGASGAVYYTSNYSLPGQAAGITAGALNVLGASAINTVTITPQTLTVRIDSASGALKTYDGSTGVHSSFAAVLDVEGYVAGDSGTLDYEALYDTKNIDAEQIHLNDLALTGIASTVGSQASDYLIDGSSAFVAGSIAARTVNAAASGNPTKVYDGTTSANGAQVSLAAATASEGKVGGDDLSILAAGGSFSDANAGSGRTYSLLDITLAGDDARNYVLSSGTISGSDGVITPRTLTLEAGKVYDGGTALDSVTLGNLVQGEYLNLVAATARSARVGGPDGDTSTLDNYISSIQLSNVLDGSTPIYLTANYSLPGGTAGVVSGVSNSLLAAPGNRVTITPVLLSVQLDATQVGKIYDGSATLSDSARPAYLVTGLVDGDTAATLTQAASAFNSANVAEADTFTLSGIAVSGVAGGNGSAASDYVLDTTTLSLPGSITARAVAVNSDEVNKVYDGTTGFDNLAIGLTSVAGDSSSGLIAADAGSVSVQAAGGGFDSSQAGSGKSYTLTGLTLAGSAASNYQIASGDSISGLDGEIERRQIQVQDIIASDKTYDGLTTASVTAGMLSGLVAGESLTFTTSGAFANKNAGTGITVDTVTTLGDGSDGSGLASNYVLSNANGSTTATIERRTVTLSQAVASDKVYDGNTQASVSAGTLSGLVAGESLTVMASGTFADKNVGTGIAVDTLATLVDGSDGSGLAGNYVLSNANGSTTATIERRAVSVSPVVASDKVYDGNIQASVSAGVLDNLVAGESLAITASGAFADKNAGTGITVDTVTTLGDGSDGSGLASNYVLSNANGSTTATIERRALTVSPIAASDKVYDGNVQASVSAGTLSGLVAGESLAVTASGTFADKNAGTGITVNTVTTLGDGSEGNGLASNYVLSNANGSTTATIERRAVSVAQVAASDKVYDGNVQASVSAGTLSGLVAGESLAVTASGTFADKNVGTGIAVDTLVTLVDGSDGSGLAGNYVLSNANGSTTATIERRAVSVSQVVASDKVYDGNVQASVSAGVLDNLVAGESLAITASGTFADKNAGTGITVDTVTTLGDGNDGNGLASNYVLSNANGSTTATIERKTLTVVGLEAADKTYDGSNTAIVADLGRVDTGVGNETLALAATSATFANASAGTGKTVTVTGYTLFDGAQGGQAGNYQLSSTSATTTANIERAILTVIANDDARFVIQADSASYNGVSYSGFVAGETSAVLGGTTSVVRSNPSENQAGIYLDALQADVSGLSAENYSFVTRSGSYTIVPSNQLLVRMAAASSTYGTQASYALASAEYEHEGTIYALNGTLEGNNRFMVQDGVGGSATFSVTPEAPSLSGSGALRSGVYQLGIGELSTTNAQNFSDTLTLVGHQSVTSKAVTANAEAGVGKVYDGGNAMSELVIGFDGVRAGDTLGATGIGLFSTSNAGSGINYTVGGLMLSGSDAGNYHLSGGTSFSGDDGVIAKRSLAVDYTGVDKVYDGSAAATVTAQDNRIGGDTLQLDWSAVFADRNAGTGKLIDISGITLGGADAGNYTLVSTTASTTANILQREVTVSEASASDKVYDGSTSAAVTAGSLSNLVEGETLTVSASGAFVDRNAGAGVAVDTTTYIADGANGLASNYILSNATGTTSADIDQRTLLVDFSGVDKVYDGNTSAAVTTSDNRIDGDLLQVALSANFADKNVGTDKRVLIEEVALSGADAANYRVAATGETAASITRRDSATWIGGDTGNWFDPANWADGAVPDLSNVANVVIPDGVEVTFGPDIVAPAESGPVNVDSLDGAGGSLVQNGGELHVGSGGVTLDSLTQADGVLTSDGPIDLGSFSQTGGSTATDGDFSVDGDFSQGSDGSLAVVGNADIRDDDGGVTLGNISVDGDLSVTSEDGDIEQAAGTTIVIGGETTVDAGNGDIVLDGENNDFAGPINAIGGDISLVDGSGGLILGDIEATGDLQVTSSDGDIVQEGGSTIAVGGETMVDAGNGDIVLDGENNDFAGPINASGNDISLVDGSGGLILGDIEATGDLEVVSSDGDISQESGSAIQVAGSTVIEVTAADSSIRLTGSGNSFGGGLSLVGNRADDLPEVIRPSAPSLPLPTPNNAPPVLGAWGEGLKGFDSGLSVLLLRVPSLGEVGLVMVRVPQDGSATGFSFLLPERLTEGQAADVEIRVALADGSALPAWLRFVSATRTFVADSVPTGGLPLEVEVVVGDSRTIVLVSEEND</sequence>